<feature type="transmembrane region" description="Helical" evidence="1">
    <location>
        <begin position="62"/>
        <end position="82"/>
    </location>
</feature>
<sequence length="110" mass="12718">MRVKCRHVEQFSEFGRVQQTTQRFTERPYLFATKSITFGEELAFGGQTSAHRKLSATHRKGFTIANLLKILCLFLSASLSWLTKKWLDPKSQVETYHPKIKTNGLKLMKV</sequence>
<evidence type="ECO:0000313" key="2">
    <source>
        <dbReference type="EMBL" id="KAG5595139.1"/>
    </source>
</evidence>
<keyword evidence="1" id="KW-0472">Membrane</keyword>
<gene>
    <name evidence="2" type="ORF">H5410_036371</name>
</gene>
<dbReference type="AlphaFoldDB" id="A0A9J5Y3C8"/>
<dbReference type="Proteomes" id="UP000824120">
    <property type="component" value="Chromosome 7"/>
</dbReference>
<organism evidence="2 3">
    <name type="scientific">Solanum commersonii</name>
    <name type="common">Commerson's wild potato</name>
    <name type="synonym">Commerson's nightshade</name>
    <dbReference type="NCBI Taxonomy" id="4109"/>
    <lineage>
        <taxon>Eukaryota</taxon>
        <taxon>Viridiplantae</taxon>
        <taxon>Streptophyta</taxon>
        <taxon>Embryophyta</taxon>
        <taxon>Tracheophyta</taxon>
        <taxon>Spermatophyta</taxon>
        <taxon>Magnoliopsida</taxon>
        <taxon>eudicotyledons</taxon>
        <taxon>Gunneridae</taxon>
        <taxon>Pentapetalae</taxon>
        <taxon>asterids</taxon>
        <taxon>lamiids</taxon>
        <taxon>Solanales</taxon>
        <taxon>Solanaceae</taxon>
        <taxon>Solanoideae</taxon>
        <taxon>Solaneae</taxon>
        <taxon>Solanum</taxon>
    </lineage>
</organism>
<name>A0A9J5Y3C8_SOLCO</name>
<keyword evidence="1" id="KW-1133">Transmembrane helix</keyword>
<evidence type="ECO:0000256" key="1">
    <source>
        <dbReference type="SAM" id="Phobius"/>
    </source>
</evidence>
<evidence type="ECO:0000313" key="3">
    <source>
        <dbReference type="Proteomes" id="UP000824120"/>
    </source>
</evidence>
<protein>
    <submittedName>
        <fullName evidence="2">Uncharacterized protein</fullName>
    </submittedName>
</protein>
<reference evidence="2 3" key="1">
    <citation type="submission" date="2020-09" db="EMBL/GenBank/DDBJ databases">
        <title>De no assembly of potato wild relative species, Solanum commersonii.</title>
        <authorList>
            <person name="Cho K."/>
        </authorList>
    </citation>
    <scope>NUCLEOTIDE SEQUENCE [LARGE SCALE GENOMIC DNA]</scope>
    <source>
        <strain evidence="2">LZ3.2</strain>
        <tissue evidence="2">Leaf</tissue>
    </source>
</reference>
<comment type="caution">
    <text evidence="2">The sequence shown here is derived from an EMBL/GenBank/DDBJ whole genome shotgun (WGS) entry which is preliminary data.</text>
</comment>
<dbReference type="EMBL" id="JACXVP010000007">
    <property type="protein sequence ID" value="KAG5595139.1"/>
    <property type="molecule type" value="Genomic_DNA"/>
</dbReference>
<keyword evidence="3" id="KW-1185">Reference proteome</keyword>
<proteinExistence type="predicted"/>
<keyword evidence="1" id="KW-0812">Transmembrane</keyword>
<accession>A0A9J5Y3C8</accession>